<name>A0AAN7BGQ6_9PEZI</name>
<reference evidence="2" key="1">
    <citation type="journal article" date="2023" name="Mol. Phylogenet. Evol.">
        <title>Genome-scale phylogeny and comparative genomics of the fungal order Sordariales.</title>
        <authorList>
            <person name="Hensen N."/>
            <person name="Bonometti L."/>
            <person name="Westerberg I."/>
            <person name="Brannstrom I.O."/>
            <person name="Guillou S."/>
            <person name="Cros-Aarteil S."/>
            <person name="Calhoun S."/>
            <person name="Haridas S."/>
            <person name="Kuo A."/>
            <person name="Mondo S."/>
            <person name="Pangilinan J."/>
            <person name="Riley R."/>
            <person name="LaButti K."/>
            <person name="Andreopoulos B."/>
            <person name="Lipzen A."/>
            <person name="Chen C."/>
            <person name="Yan M."/>
            <person name="Daum C."/>
            <person name="Ng V."/>
            <person name="Clum A."/>
            <person name="Steindorff A."/>
            <person name="Ohm R.A."/>
            <person name="Martin F."/>
            <person name="Silar P."/>
            <person name="Natvig D.O."/>
            <person name="Lalanne C."/>
            <person name="Gautier V."/>
            <person name="Ament-Velasquez S.L."/>
            <person name="Kruys A."/>
            <person name="Hutchinson M.I."/>
            <person name="Powell A.J."/>
            <person name="Barry K."/>
            <person name="Miller A.N."/>
            <person name="Grigoriev I.V."/>
            <person name="Debuchy R."/>
            <person name="Gladieux P."/>
            <person name="Hiltunen Thoren M."/>
            <person name="Johannesson H."/>
        </authorList>
    </citation>
    <scope>NUCLEOTIDE SEQUENCE</scope>
    <source>
        <strain evidence="2">CBS 990.96</strain>
    </source>
</reference>
<gene>
    <name evidence="2" type="ORF">QBC38DRAFT_80266</name>
</gene>
<organism evidence="2 3">
    <name type="scientific">Podospora fimiseda</name>
    <dbReference type="NCBI Taxonomy" id="252190"/>
    <lineage>
        <taxon>Eukaryota</taxon>
        <taxon>Fungi</taxon>
        <taxon>Dikarya</taxon>
        <taxon>Ascomycota</taxon>
        <taxon>Pezizomycotina</taxon>
        <taxon>Sordariomycetes</taxon>
        <taxon>Sordariomycetidae</taxon>
        <taxon>Sordariales</taxon>
        <taxon>Podosporaceae</taxon>
        <taxon>Podospora</taxon>
    </lineage>
</organism>
<feature type="transmembrane region" description="Helical" evidence="1">
    <location>
        <begin position="91"/>
        <end position="112"/>
    </location>
</feature>
<sequence length="136" mass="14640">MSTGQRGCRRHGSIMFLCICRILSGHIGRKTRRILCDSQQGMVLGTSISQLHWSGDRVKVVRGPDVVVLMVSSVVVVLAETLMSVSALVSVFSFLMLPALVVPSLAMALLTVGSTVKGLELLTLSSCASKRFLKHV</sequence>
<evidence type="ECO:0000256" key="1">
    <source>
        <dbReference type="SAM" id="Phobius"/>
    </source>
</evidence>
<dbReference type="Proteomes" id="UP001301958">
    <property type="component" value="Unassembled WGS sequence"/>
</dbReference>
<protein>
    <submittedName>
        <fullName evidence="2">Uncharacterized protein</fullName>
    </submittedName>
</protein>
<comment type="caution">
    <text evidence="2">The sequence shown here is derived from an EMBL/GenBank/DDBJ whole genome shotgun (WGS) entry which is preliminary data.</text>
</comment>
<keyword evidence="1" id="KW-0472">Membrane</keyword>
<accession>A0AAN7BGQ6</accession>
<dbReference type="AlphaFoldDB" id="A0AAN7BGQ6"/>
<keyword evidence="1" id="KW-1133">Transmembrane helix</keyword>
<reference evidence="2" key="2">
    <citation type="submission" date="2023-05" db="EMBL/GenBank/DDBJ databases">
        <authorList>
            <consortium name="Lawrence Berkeley National Laboratory"/>
            <person name="Steindorff A."/>
            <person name="Hensen N."/>
            <person name="Bonometti L."/>
            <person name="Westerberg I."/>
            <person name="Brannstrom I.O."/>
            <person name="Guillou S."/>
            <person name="Cros-Aarteil S."/>
            <person name="Calhoun S."/>
            <person name="Haridas S."/>
            <person name="Kuo A."/>
            <person name="Mondo S."/>
            <person name="Pangilinan J."/>
            <person name="Riley R."/>
            <person name="Labutti K."/>
            <person name="Andreopoulos B."/>
            <person name="Lipzen A."/>
            <person name="Chen C."/>
            <person name="Yanf M."/>
            <person name="Daum C."/>
            <person name="Ng V."/>
            <person name="Clum A."/>
            <person name="Ohm R."/>
            <person name="Martin F."/>
            <person name="Silar P."/>
            <person name="Natvig D."/>
            <person name="Lalanne C."/>
            <person name="Gautier V."/>
            <person name="Ament-Velasquez S.L."/>
            <person name="Kruys A."/>
            <person name="Hutchinson M.I."/>
            <person name="Powell A.J."/>
            <person name="Barry K."/>
            <person name="Miller A.N."/>
            <person name="Grigoriev I.V."/>
            <person name="Debuchy R."/>
            <person name="Gladieux P."/>
            <person name="Thoren M.H."/>
            <person name="Johannesson H."/>
        </authorList>
    </citation>
    <scope>NUCLEOTIDE SEQUENCE</scope>
    <source>
        <strain evidence="2">CBS 990.96</strain>
    </source>
</reference>
<keyword evidence="1" id="KW-0812">Transmembrane</keyword>
<feature type="transmembrane region" description="Helical" evidence="1">
    <location>
        <begin position="66"/>
        <end position="85"/>
    </location>
</feature>
<evidence type="ECO:0000313" key="2">
    <source>
        <dbReference type="EMBL" id="KAK4222550.1"/>
    </source>
</evidence>
<keyword evidence="3" id="KW-1185">Reference proteome</keyword>
<evidence type="ECO:0000313" key="3">
    <source>
        <dbReference type="Proteomes" id="UP001301958"/>
    </source>
</evidence>
<dbReference type="EMBL" id="MU865466">
    <property type="protein sequence ID" value="KAK4222550.1"/>
    <property type="molecule type" value="Genomic_DNA"/>
</dbReference>
<proteinExistence type="predicted"/>